<protein>
    <submittedName>
        <fullName evidence="4">Peptidoglycan DD-metalloendopeptidase family protein</fullName>
    </submittedName>
</protein>
<evidence type="ECO:0000256" key="1">
    <source>
        <dbReference type="ARBA" id="ARBA00038420"/>
    </source>
</evidence>
<organism evidence="4 5">
    <name type="scientific">Xenorhabdus griffiniae</name>
    <dbReference type="NCBI Taxonomy" id="351672"/>
    <lineage>
        <taxon>Bacteria</taxon>
        <taxon>Pseudomonadati</taxon>
        <taxon>Pseudomonadota</taxon>
        <taxon>Gammaproteobacteria</taxon>
        <taxon>Enterobacterales</taxon>
        <taxon>Morganellaceae</taxon>
        <taxon>Xenorhabdus</taxon>
    </lineage>
</organism>
<dbReference type="EMBL" id="CP133647">
    <property type="protein sequence ID" value="WNH01245.1"/>
    <property type="molecule type" value="Genomic_DNA"/>
</dbReference>
<dbReference type="GeneID" id="88857020"/>
<dbReference type="CDD" id="cd12797">
    <property type="entry name" value="M23_peptidase"/>
    <property type="match status" value="1"/>
</dbReference>
<keyword evidence="5" id="KW-1185">Reference proteome</keyword>
<dbReference type="PANTHER" id="PTHR21666:SF263">
    <property type="entry name" value="MUREIN HYDROLASE ACTIVATOR NLPD"/>
    <property type="match status" value="1"/>
</dbReference>
<dbReference type="InterPro" id="IPR016047">
    <property type="entry name" value="M23ase_b-sheet_dom"/>
</dbReference>
<dbReference type="InterPro" id="IPR011055">
    <property type="entry name" value="Dup_hybrid_motif"/>
</dbReference>
<proteinExistence type="inferred from homology"/>
<dbReference type="Proteomes" id="UP001300348">
    <property type="component" value="Chromosome"/>
</dbReference>
<gene>
    <name evidence="4" type="ORF">QL112_015645</name>
</gene>
<comment type="similarity">
    <text evidence="1">Belongs to the E.coli NlpD/Haemophilus LppB family.</text>
</comment>
<dbReference type="InterPro" id="IPR050570">
    <property type="entry name" value="Cell_wall_metabolism_enzyme"/>
</dbReference>
<dbReference type="Gene3D" id="2.70.70.10">
    <property type="entry name" value="Glucose Permease (Domain IIA)"/>
    <property type="match status" value="1"/>
</dbReference>
<evidence type="ECO:0000313" key="4">
    <source>
        <dbReference type="EMBL" id="WNH01245.1"/>
    </source>
</evidence>
<dbReference type="PROSITE" id="PS51257">
    <property type="entry name" value="PROKAR_LIPOPROTEIN"/>
    <property type="match status" value="1"/>
</dbReference>
<feature type="domain" description="M23ase beta-sheet core" evidence="3">
    <location>
        <begin position="64"/>
        <end position="156"/>
    </location>
</feature>
<evidence type="ECO:0000256" key="2">
    <source>
        <dbReference type="SAM" id="MobiDB-lite"/>
    </source>
</evidence>
<sequence>MRNIFNLLIGCKKTVFLIFISVLISACTQNRVEEKKSDIYDQAHEVNQWIWPTSGIKIELNEKEPGIDIFGGYGQAILAAENGRVVYAGDALKGYKNLIVIRHSDIFLSAYANNNTILVKEGDIVLRGNKIATMGENASSAYLHFEIRKNGNSVDPRKFLPLNSMNNQPDTKSPSTNKE</sequence>
<dbReference type="RefSeq" id="WP_189758610.1">
    <property type="nucleotide sequence ID" value="NZ_CAWPOC010000219.1"/>
</dbReference>
<feature type="compositionally biased region" description="Polar residues" evidence="2">
    <location>
        <begin position="163"/>
        <end position="179"/>
    </location>
</feature>
<dbReference type="Pfam" id="PF01551">
    <property type="entry name" value="Peptidase_M23"/>
    <property type="match status" value="1"/>
</dbReference>
<evidence type="ECO:0000313" key="5">
    <source>
        <dbReference type="Proteomes" id="UP001300348"/>
    </source>
</evidence>
<dbReference type="PANTHER" id="PTHR21666">
    <property type="entry name" value="PEPTIDASE-RELATED"/>
    <property type="match status" value="1"/>
</dbReference>
<dbReference type="SUPFAM" id="SSF51261">
    <property type="entry name" value="Duplicated hybrid motif"/>
    <property type="match status" value="1"/>
</dbReference>
<accession>A0ABY9XF72</accession>
<evidence type="ECO:0000259" key="3">
    <source>
        <dbReference type="Pfam" id="PF01551"/>
    </source>
</evidence>
<reference evidence="4 5" key="1">
    <citation type="journal article" date="2023" name="Access Microbiol">
        <title>The genome of a steinernematid-associated Pseudomonas piscis bacterium encodes the biosynthesis of insect toxins.</title>
        <authorList>
            <person name="Awori R.M."/>
            <person name="Hendre P."/>
            <person name="Amugune N.O."/>
        </authorList>
    </citation>
    <scope>NUCLEOTIDE SEQUENCE [LARGE SCALE GENOMIC DNA]</scope>
    <source>
        <strain evidence="4 5">97</strain>
    </source>
</reference>
<name>A0ABY9XF72_9GAMM</name>
<feature type="region of interest" description="Disordered" evidence="2">
    <location>
        <begin position="160"/>
        <end position="179"/>
    </location>
</feature>